<sequence length="52" mass="6155">MMVGRCEMSIELSLSDDRYLTSVKVSKTMKDVWKIERFLCTRGSRVSKNYFE</sequence>
<evidence type="ECO:0000313" key="2">
    <source>
        <dbReference type="Proteomes" id="UP000000582"/>
    </source>
</evidence>
<reference evidence="2" key="1">
    <citation type="journal article" date="2003" name="Appl. Microbiol. Biotechnol.">
        <title>The Corynebacterium glutamicum genome: features and impacts on biotechnological processes.</title>
        <authorList>
            <person name="Ikeda M."/>
            <person name="Nakagawa S."/>
        </authorList>
    </citation>
    <scope>NUCLEOTIDE SEQUENCE [LARGE SCALE GENOMIC DNA]</scope>
    <source>
        <strain evidence="2">ATCC 13032 / DSM 20300 / BCRC 11384 / JCM 1318 / LMG 3730 / NCIMB 10025</strain>
    </source>
</reference>
<proteinExistence type="predicted"/>
<dbReference type="KEGG" id="cgl:Cgl0565"/>
<gene>
    <name evidence="1" type="ordered locus">Cgl0565</name>
</gene>
<name>Q8NSV3_CORGL</name>
<protein>
    <submittedName>
        <fullName evidence="1">Uncharacterized protein</fullName>
    </submittedName>
</protein>
<dbReference type="Proteomes" id="UP000000582">
    <property type="component" value="Chromosome"/>
</dbReference>
<organism evidence="1 2">
    <name type="scientific">Corynebacterium glutamicum (strain ATCC 13032 / DSM 20300 / JCM 1318 / BCRC 11384 / CCUG 27702 / LMG 3730 / NBRC 12168 / NCIMB 10025 / NRRL B-2784 / 534)</name>
    <dbReference type="NCBI Taxonomy" id="196627"/>
    <lineage>
        <taxon>Bacteria</taxon>
        <taxon>Bacillati</taxon>
        <taxon>Actinomycetota</taxon>
        <taxon>Actinomycetes</taxon>
        <taxon>Mycobacteriales</taxon>
        <taxon>Corynebacteriaceae</taxon>
        <taxon>Corynebacterium</taxon>
    </lineage>
</organism>
<dbReference type="HOGENOM" id="CLU_3078866_0_0_11"/>
<dbReference type="AlphaFoldDB" id="Q8NSV3"/>
<dbReference type="EMBL" id="BA000036">
    <property type="protein sequence ID" value="BAB97957.1"/>
    <property type="molecule type" value="Genomic_DNA"/>
</dbReference>
<accession>Q8NSV3</accession>
<keyword evidence="2" id="KW-1185">Reference proteome</keyword>
<evidence type="ECO:0000313" key="1">
    <source>
        <dbReference type="EMBL" id="BAB97957.1"/>
    </source>
</evidence>
<dbReference type="BioCyc" id="CORYNE:G18NG-10126-MONOMER"/>